<dbReference type="VEuPathDB" id="FungiDB:CPSG_10214"/>
<dbReference type="HOGENOM" id="CLU_1885577_0_0_1"/>
<gene>
    <name evidence="1" type="ORF">CPSG_10214</name>
</gene>
<name>E9DK65_COCPS</name>
<evidence type="ECO:0000313" key="2">
    <source>
        <dbReference type="Proteomes" id="UP000002497"/>
    </source>
</evidence>
<dbReference type="AlphaFoldDB" id="E9DK65"/>
<sequence length="135" mass="15185">MAGPLTTFGYMYCRTRRPQDSYLPVFHDLLQQGLQACLVAELGCVIWMRIGRLAHTGNSLIHGSRAISMYDPCWDVGVDCWKAMPPAELREIRFRARITRPGKPSRSRGICIYAHTNIVYMAGKAANYIGPILLV</sequence>
<dbReference type="EMBL" id="GL636535">
    <property type="protein sequence ID" value="EFW13191.1"/>
    <property type="molecule type" value="Genomic_DNA"/>
</dbReference>
<keyword evidence="2" id="KW-1185">Reference proteome</keyword>
<reference evidence="2" key="2">
    <citation type="submission" date="2010-03" db="EMBL/GenBank/DDBJ databases">
        <title>The genome sequence of Coccidioides posadasii strain Silveira.</title>
        <authorList>
            <consortium name="The Broad Institute Genome Sequencing Center for Infectious Disease"/>
            <person name="Neafsey D."/>
            <person name="Orbach M."/>
            <person name="Henn M.R."/>
            <person name="Cole G.T."/>
            <person name="Galgiani J."/>
            <person name="Gardner M.J."/>
            <person name="Kirkland T.N."/>
            <person name="Taylor J.W."/>
            <person name="Young S.K."/>
            <person name="Zeng Q."/>
            <person name="Koehrsen M."/>
            <person name="Alvarado L."/>
            <person name="Berlin A."/>
            <person name="Borenstein D."/>
            <person name="Chapman S.B."/>
            <person name="Chen Z."/>
            <person name="Engels R."/>
            <person name="Freedman E."/>
            <person name="Gellesch M."/>
            <person name="Goldberg J."/>
            <person name="Griggs A."/>
            <person name="Gujja S."/>
            <person name="Heilman E."/>
            <person name="Heiman D."/>
            <person name="Howarth C."/>
            <person name="Jen D."/>
            <person name="Larson L."/>
            <person name="Mehta T."/>
            <person name="Neiman D."/>
            <person name="Park D."/>
            <person name="Pearson M."/>
            <person name="Richards J."/>
            <person name="Roberts A."/>
            <person name="Saif S."/>
            <person name="Shea T."/>
            <person name="Shenoy N."/>
            <person name="Sisk P."/>
            <person name="Stolte C."/>
            <person name="Sykes S."/>
            <person name="Walk T."/>
            <person name="White J."/>
            <person name="Yandava C."/>
            <person name="Haas B."/>
            <person name="Nusbaum C."/>
            <person name="Birren B."/>
        </authorList>
    </citation>
    <scope>NUCLEOTIDE SEQUENCE [LARGE SCALE GENOMIC DNA]</scope>
    <source>
        <strain evidence="2">RMSCC 757 / Silveira</strain>
    </source>
</reference>
<protein>
    <submittedName>
        <fullName evidence="1">Uncharacterized protein</fullName>
    </submittedName>
</protein>
<accession>E9DK65</accession>
<organism evidence="2">
    <name type="scientific">Coccidioides posadasii (strain RMSCC 757 / Silveira)</name>
    <name type="common">Valley fever fungus</name>
    <dbReference type="NCBI Taxonomy" id="443226"/>
    <lineage>
        <taxon>Eukaryota</taxon>
        <taxon>Fungi</taxon>
        <taxon>Dikarya</taxon>
        <taxon>Ascomycota</taxon>
        <taxon>Pezizomycotina</taxon>
        <taxon>Eurotiomycetes</taxon>
        <taxon>Eurotiomycetidae</taxon>
        <taxon>Onygenales</taxon>
        <taxon>Onygenaceae</taxon>
        <taxon>Coccidioides</taxon>
    </lineage>
</organism>
<reference evidence="2" key="1">
    <citation type="journal article" date="2010" name="Genome Res.">
        <title>Population genomic sequencing of Coccidioides fungi reveals recent hybridization and transposon control.</title>
        <authorList>
            <person name="Neafsey D.E."/>
            <person name="Barker B.M."/>
            <person name="Sharpton T.J."/>
            <person name="Stajich J.E."/>
            <person name="Park D.J."/>
            <person name="Whiston E."/>
            <person name="Hung C.-Y."/>
            <person name="McMahan C."/>
            <person name="White J."/>
            <person name="Sykes S."/>
            <person name="Heiman D."/>
            <person name="Young S."/>
            <person name="Zeng Q."/>
            <person name="Abouelleil A."/>
            <person name="Aftuck L."/>
            <person name="Bessette D."/>
            <person name="Brown A."/>
            <person name="FitzGerald M."/>
            <person name="Lui A."/>
            <person name="Macdonald J.P."/>
            <person name="Priest M."/>
            <person name="Orbach M.J."/>
            <person name="Galgiani J.N."/>
            <person name="Kirkland T.N."/>
            <person name="Cole G.T."/>
            <person name="Birren B.W."/>
            <person name="Henn M.R."/>
            <person name="Taylor J.W."/>
            <person name="Rounsley S.D."/>
        </authorList>
    </citation>
    <scope>NUCLEOTIDE SEQUENCE [LARGE SCALE GENOMIC DNA]</scope>
    <source>
        <strain evidence="2">RMSCC 757 / Silveira</strain>
    </source>
</reference>
<dbReference type="Proteomes" id="UP000002497">
    <property type="component" value="Unassembled WGS sequence"/>
</dbReference>
<proteinExistence type="predicted"/>
<evidence type="ECO:0000313" key="1">
    <source>
        <dbReference type="EMBL" id="EFW13191.1"/>
    </source>
</evidence>